<comment type="caution">
    <text evidence="1">The sequence shown here is derived from an EMBL/GenBank/DDBJ whole genome shotgun (WGS) entry which is preliminary data.</text>
</comment>
<accession>A0A1E8EYK5</accession>
<keyword evidence="2" id="KW-1185">Reference proteome</keyword>
<sequence>MTIPSNISCKEKYTTDILKSESEMAKCLSELFCCDLVHDIKKIDCVEKKAEIIKKILCAYSCKEKAMACLINSLSSITPTHTKVNEISQHCCNNDILCILLILLLICKRCIPF</sequence>
<organism evidence="1 2">
    <name type="scientific">Clostridium acetireducens DSM 10703</name>
    <dbReference type="NCBI Taxonomy" id="1121290"/>
    <lineage>
        <taxon>Bacteria</taxon>
        <taxon>Bacillati</taxon>
        <taxon>Bacillota</taxon>
        <taxon>Clostridia</taxon>
        <taxon>Eubacteriales</taxon>
        <taxon>Clostridiaceae</taxon>
        <taxon>Clostridium</taxon>
    </lineage>
</organism>
<evidence type="ECO:0000313" key="2">
    <source>
        <dbReference type="Proteomes" id="UP000175744"/>
    </source>
</evidence>
<reference evidence="1 2" key="1">
    <citation type="submission" date="2016-06" db="EMBL/GenBank/DDBJ databases">
        <title>Genome sequence of Clostridium acetireducens DSM 10703.</title>
        <authorList>
            <person name="Poehlein A."/>
            <person name="Fluechter S."/>
            <person name="Duerre P."/>
            <person name="Daniel R."/>
        </authorList>
    </citation>
    <scope>NUCLEOTIDE SEQUENCE [LARGE SCALE GENOMIC DNA]</scope>
    <source>
        <strain evidence="1 2">DSM 10703</strain>
    </source>
</reference>
<name>A0A1E8EYK5_9CLOT</name>
<protein>
    <submittedName>
        <fullName evidence="1">Uncharacterized protein</fullName>
    </submittedName>
</protein>
<evidence type="ECO:0000313" key="1">
    <source>
        <dbReference type="EMBL" id="OFI06057.1"/>
    </source>
</evidence>
<gene>
    <name evidence="1" type="ORF">CLOACE_13120</name>
</gene>
<dbReference type="STRING" id="1121290.CLAOCE_13120"/>
<dbReference type="RefSeq" id="WP_070110303.1">
    <property type="nucleotide sequence ID" value="NZ_LZFO01000016.1"/>
</dbReference>
<dbReference type="OrthoDB" id="1956635at2"/>
<proteinExistence type="predicted"/>
<dbReference type="AlphaFoldDB" id="A0A1E8EYK5"/>
<dbReference type="Proteomes" id="UP000175744">
    <property type="component" value="Unassembled WGS sequence"/>
</dbReference>
<dbReference type="EMBL" id="LZFO01000016">
    <property type="protein sequence ID" value="OFI06057.1"/>
    <property type="molecule type" value="Genomic_DNA"/>
</dbReference>